<feature type="region of interest" description="Disordered" evidence="1">
    <location>
        <begin position="55"/>
        <end position="82"/>
    </location>
</feature>
<keyword evidence="2" id="KW-0732">Signal</keyword>
<comment type="caution">
    <text evidence="3">The sequence shown here is derived from an EMBL/GenBank/DDBJ whole genome shotgun (WGS) entry which is preliminary data.</text>
</comment>
<evidence type="ECO:0000313" key="3">
    <source>
        <dbReference type="EMBL" id="GCC40789.1"/>
    </source>
</evidence>
<gene>
    <name evidence="3" type="ORF">chiPu_0024564</name>
</gene>
<keyword evidence="4" id="KW-1185">Reference proteome</keyword>
<evidence type="ECO:0000256" key="2">
    <source>
        <dbReference type="SAM" id="SignalP"/>
    </source>
</evidence>
<proteinExistence type="predicted"/>
<protein>
    <submittedName>
        <fullName evidence="3">Uncharacterized protein</fullName>
    </submittedName>
</protein>
<evidence type="ECO:0000256" key="1">
    <source>
        <dbReference type="SAM" id="MobiDB-lite"/>
    </source>
</evidence>
<feature type="signal peptide" evidence="2">
    <location>
        <begin position="1"/>
        <end position="15"/>
    </location>
</feature>
<evidence type="ECO:0000313" key="4">
    <source>
        <dbReference type="Proteomes" id="UP000287033"/>
    </source>
</evidence>
<dbReference type="AlphaFoldDB" id="A0A401TDS8"/>
<organism evidence="3 4">
    <name type="scientific">Chiloscyllium punctatum</name>
    <name type="common">Brownbanded bambooshark</name>
    <name type="synonym">Hemiscyllium punctatum</name>
    <dbReference type="NCBI Taxonomy" id="137246"/>
    <lineage>
        <taxon>Eukaryota</taxon>
        <taxon>Metazoa</taxon>
        <taxon>Chordata</taxon>
        <taxon>Craniata</taxon>
        <taxon>Vertebrata</taxon>
        <taxon>Chondrichthyes</taxon>
        <taxon>Elasmobranchii</taxon>
        <taxon>Galeomorphii</taxon>
        <taxon>Galeoidea</taxon>
        <taxon>Orectolobiformes</taxon>
        <taxon>Hemiscylliidae</taxon>
        <taxon>Chiloscyllium</taxon>
    </lineage>
</organism>
<feature type="non-terminal residue" evidence="3">
    <location>
        <position position="1"/>
    </location>
</feature>
<feature type="chain" id="PRO_5019312214" evidence="2">
    <location>
        <begin position="16"/>
        <end position="82"/>
    </location>
</feature>
<dbReference type="Proteomes" id="UP000287033">
    <property type="component" value="Unassembled WGS sequence"/>
</dbReference>
<accession>A0A401TDS8</accession>
<reference evidence="3 4" key="1">
    <citation type="journal article" date="2018" name="Nat. Ecol. Evol.">
        <title>Shark genomes provide insights into elasmobranch evolution and the origin of vertebrates.</title>
        <authorList>
            <person name="Hara Y"/>
            <person name="Yamaguchi K"/>
            <person name="Onimaru K"/>
            <person name="Kadota M"/>
            <person name="Koyanagi M"/>
            <person name="Keeley SD"/>
            <person name="Tatsumi K"/>
            <person name="Tanaka K"/>
            <person name="Motone F"/>
            <person name="Kageyama Y"/>
            <person name="Nozu R"/>
            <person name="Adachi N"/>
            <person name="Nishimura O"/>
            <person name="Nakagawa R"/>
            <person name="Tanegashima C"/>
            <person name="Kiyatake I"/>
            <person name="Matsumoto R"/>
            <person name="Murakumo K"/>
            <person name="Nishida K"/>
            <person name="Terakita A"/>
            <person name="Kuratani S"/>
            <person name="Sato K"/>
            <person name="Hyodo S Kuraku.S."/>
        </authorList>
    </citation>
    <scope>NUCLEOTIDE SEQUENCE [LARGE SCALE GENOMIC DNA]</scope>
</reference>
<sequence length="82" mass="9047">YLVIGLVALLVVLESFYELQELQRFIKVIMGHPDKEGQLRITEREVAITSSNLDTTGCEENANEGGKVDRSANVASEPSPEQ</sequence>
<name>A0A401TDS8_CHIPU</name>
<dbReference type="EMBL" id="BEZZ01041791">
    <property type="protein sequence ID" value="GCC40789.1"/>
    <property type="molecule type" value="Genomic_DNA"/>
</dbReference>